<dbReference type="PANTHER" id="PTHR11040:SF205">
    <property type="entry name" value="ZINC TRANSPORTER ZUPT"/>
    <property type="match status" value="1"/>
</dbReference>
<dbReference type="NCBIfam" id="NF003243">
    <property type="entry name" value="PRK04201.1"/>
    <property type="match status" value="1"/>
</dbReference>
<dbReference type="Proteomes" id="UP001500984">
    <property type="component" value="Unassembled WGS sequence"/>
</dbReference>
<evidence type="ECO:0000313" key="6">
    <source>
        <dbReference type="EMBL" id="GAA2087991.1"/>
    </source>
</evidence>
<dbReference type="RefSeq" id="WP_344334543.1">
    <property type="nucleotide sequence ID" value="NZ_BAAAPZ010000002.1"/>
</dbReference>
<feature type="transmembrane region" description="Helical" evidence="5">
    <location>
        <begin position="206"/>
        <end position="228"/>
    </location>
</feature>
<comment type="caution">
    <text evidence="6">The sequence shown here is derived from an EMBL/GenBank/DDBJ whole genome shotgun (WGS) entry which is preliminary data.</text>
</comment>
<evidence type="ECO:0000256" key="2">
    <source>
        <dbReference type="ARBA" id="ARBA00022692"/>
    </source>
</evidence>
<evidence type="ECO:0000256" key="5">
    <source>
        <dbReference type="SAM" id="Phobius"/>
    </source>
</evidence>
<keyword evidence="4 5" id="KW-0472">Membrane</keyword>
<dbReference type="PANTHER" id="PTHR11040">
    <property type="entry name" value="ZINC/IRON TRANSPORTER"/>
    <property type="match status" value="1"/>
</dbReference>
<proteinExistence type="predicted"/>
<keyword evidence="7" id="KW-1185">Reference proteome</keyword>
<feature type="transmembrane region" description="Helical" evidence="5">
    <location>
        <begin position="34"/>
        <end position="56"/>
    </location>
</feature>
<gene>
    <name evidence="6" type="primary">zupT</name>
    <name evidence="6" type="ORF">GCM10009823_02780</name>
</gene>
<organism evidence="6 7">
    <name type="scientific">Brevibacterium salitolerans</name>
    <dbReference type="NCBI Taxonomy" id="1403566"/>
    <lineage>
        <taxon>Bacteria</taxon>
        <taxon>Bacillati</taxon>
        <taxon>Actinomycetota</taxon>
        <taxon>Actinomycetes</taxon>
        <taxon>Micrococcales</taxon>
        <taxon>Brevibacteriaceae</taxon>
        <taxon>Brevibacterium</taxon>
    </lineage>
</organism>
<reference evidence="7" key="1">
    <citation type="journal article" date="2019" name="Int. J. Syst. Evol. Microbiol.">
        <title>The Global Catalogue of Microorganisms (GCM) 10K type strain sequencing project: providing services to taxonomists for standard genome sequencing and annotation.</title>
        <authorList>
            <consortium name="The Broad Institute Genomics Platform"/>
            <consortium name="The Broad Institute Genome Sequencing Center for Infectious Disease"/>
            <person name="Wu L."/>
            <person name="Ma J."/>
        </authorList>
    </citation>
    <scope>NUCLEOTIDE SEQUENCE [LARGE SCALE GENOMIC DNA]</scope>
    <source>
        <strain evidence="7">JCM 15900</strain>
    </source>
</reference>
<sequence>MTPLLALLLSLAAGLATAVGGLVSVLGGGTSRRFLAGALGFSAGVMLCVSVVELVPEAAADLSHSGHSPGWAVFALIVGAATVLLVGQVSRLRKRPAASATTAASATAAGATAAGATAAEASAGRPPEGPAPADQEQRALLLRTGMLTAVAITVHNFPEGFATFLAALGDPRAALPVVAAIALHNIPEGIAVAVPLYHATGSRARAFLLSAASGLAEPAGALVGWLLLAPLLTPAVMSGVLAGVAGVMIMICVKELIPAAFAQRHPAVAVVGMLAGAAVMQISLMLLN</sequence>
<accession>A0ABP5HYN7</accession>
<dbReference type="Pfam" id="PF02535">
    <property type="entry name" value="Zip"/>
    <property type="match status" value="1"/>
</dbReference>
<keyword evidence="3 5" id="KW-1133">Transmembrane helix</keyword>
<dbReference type="EMBL" id="BAAAPZ010000002">
    <property type="protein sequence ID" value="GAA2087991.1"/>
    <property type="molecule type" value="Genomic_DNA"/>
</dbReference>
<protein>
    <submittedName>
        <fullName evidence="6">Zinc transporter ZupT</fullName>
    </submittedName>
</protein>
<keyword evidence="2 5" id="KW-0812">Transmembrane</keyword>
<dbReference type="InterPro" id="IPR003689">
    <property type="entry name" value="ZIP"/>
</dbReference>
<evidence type="ECO:0000313" key="7">
    <source>
        <dbReference type="Proteomes" id="UP001500984"/>
    </source>
</evidence>
<evidence type="ECO:0000256" key="3">
    <source>
        <dbReference type="ARBA" id="ARBA00022989"/>
    </source>
</evidence>
<evidence type="ECO:0000256" key="4">
    <source>
        <dbReference type="ARBA" id="ARBA00023136"/>
    </source>
</evidence>
<name>A0ABP5HYN7_9MICO</name>
<comment type="subcellular location">
    <subcellularLocation>
        <location evidence="1">Membrane</location>
        <topology evidence="1">Multi-pass membrane protein</topology>
    </subcellularLocation>
</comment>
<feature type="transmembrane region" description="Helical" evidence="5">
    <location>
        <begin position="265"/>
        <end position="287"/>
    </location>
</feature>
<feature type="transmembrane region" description="Helical" evidence="5">
    <location>
        <begin position="234"/>
        <end position="253"/>
    </location>
</feature>
<evidence type="ECO:0000256" key="1">
    <source>
        <dbReference type="ARBA" id="ARBA00004141"/>
    </source>
</evidence>
<feature type="transmembrane region" description="Helical" evidence="5">
    <location>
        <begin position="6"/>
        <end position="27"/>
    </location>
</feature>
<feature type="transmembrane region" description="Helical" evidence="5">
    <location>
        <begin position="68"/>
        <end position="86"/>
    </location>
</feature>